<dbReference type="GeneID" id="108632783"/>
<dbReference type="GO" id="GO:0008270">
    <property type="term" value="F:zinc ion binding"/>
    <property type="evidence" value="ECO:0007669"/>
    <property type="project" value="InterPro"/>
</dbReference>
<dbReference type="RefSeq" id="XP_017893067.1">
    <property type="nucleotide sequence ID" value="XM_018037578.1"/>
</dbReference>
<dbReference type="InterPro" id="IPR001878">
    <property type="entry name" value="Znf_CCHC"/>
</dbReference>
<feature type="domain" description="CCHC-type" evidence="2">
    <location>
        <begin position="303"/>
        <end position="319"/>
    </location>
</feature>
<protein>
    <submittedName>
        <fullName evidence="4">Uncharacterized protein LOC108632783</fullName>
    </submittedName>
</protein>
<proteinExistence type="predicted"/>
<feature type="region of interest" description="Disordered" evidence="1">
    <location>
        <begin position="56"/>
        <end position="77"/>
    </location>
</feature>
<dbReference type="GO" id="GO:0003676">
    <property type="term" value="F:nucleic acid binding"/>
    <property type="evidence" value="ECO:0007669"/>
    <property type="project" value="InterPro"/>
</dbReference>
<name>A0AAJ7JHK4_9HYME</name>
<evidence type="ECO:0000259" key="2">
    <source>
        <dbReference type="SMART" id="SM00343"/>
    </source>
</evidence>
<dbReference type="SUPFAM" id="SSF57756">
    <property type="entry name" value="Retrovirus zinc finger-like domains"/>
    <property type="match status" value="1"/>
</dbReference>
<feature type="compositionally biased region" description="Polar residues" evidence="1">
    <location>
        <begin position="63"/>
        <end position="72"/>
    </location>
</feature>
<feature type="region of interest" description="Disordered" evidence="1">
    <location>
        <begin position="376"/>
        <end position="402"/>
    </location>
</feature>
<dbReference type="Proteomes" id="UP000694925">
    <property type="component" value="Unplaced"/>
</dbReference>
<keyword evidence="3" id="KW-1185">Reference proteome</keyword>
<sequence>MEKLAKKIEEKMNEKLSIFREEIADLLNQNLYKKDVNEPRILNETEKIHPNVADNLNIPAKTRNPQTWASVSTKKKLPRNEKGTTINKEMVVVENKRTNEIKKNNVPTLRRPKGSVAVYIVREKGCEYDMAQIMSEAKKNIKLTDIGIDSLRPRTSLNGGLILEIPKKGMEMNAEILATEMADVLAGKKVKITCPKKTKELVITNLDIATNENEILEAIKKESGSKQEVEIGKIRLNNRGTGAVWIKCSEETAFCLLTKGKLQIGWSEVRFQEIDKRPIQCYKCWHFGHTRIKCTSEIDRQGWCYKCGGSEHTVRQCNATSLICRICEEANLQHNHRMGSKECPTLKRYKSSIPNKANVLNATQREKKNTALILNTPRNLPDVDDSNPQTECRPEVTENSQN</sequence>
<dbReference type="InterPro" id="IPR036875">
    <property type="entry name" value="Znf_CCHC_sf"/>
</dbReference>
<accession>A0AAJ7JHK4</accession>
<organism evidence="3 4">
    <name type="scientific">Ceratina calcarata</name>
    <dbReference type="NCBI Taxonomy" id="156304"/>
    <lineage>
        <taxon>Eukaryota</taxon>
        <taxon>Metazoa</taxon>
        <taxon>Ecdysozoa</taxon>
        <taxon>Arthropoda</taxon>
        <taxon>Hexapoda</taxon>
        <taxon>Insecta</taxon>
        <taxon>Pterygota</taxon>
        <taxon>Neoptera</taxon>
        <taxon>Endopterygota</taxon>
        <taxon>Hymenoptera</taxon>
        <taxon>Apocrita</taxon>
        <taxon>Aculeata</taxon>
        <taxon>Apoidea</taxon>
        <taxon>Anthophila</taxon>
        <taxon>Apidae</taxon>
        <taxon>Ceratina</taxon>
        <taxon>Zadontomerus</taxon>
    </lineage>
</organism>
<evidence type="ECO:0000256" key="1">
    <source>
        <dbReference type="SAM" id="MobiDB-lite"/>
    </source>
</evidence>
<dbReference type="SMART" id="SM00343">
    <property type="entry name" value="ZnF_C2HC"/>
    <property type="match status" value="2"/>
</dbReference>
<evidence type="ECO:0000313" key="3">
    <source>
        <dbReference type="Proteomes" id="UP000694925"/>
    </source>
</evidence>
<dbReference type="Gene3D" id="4.10.60.10">
    <property type="entry name" value="Zinc finger, CCHC-type"/>
    <property type="match status" value="1"/>
</dbReference>
<dbReference type="KEGG" id="ccal:108632783"/>
<evidence type="ECO:0000313" key="4">
    <source>
        <dbReference type="RefSeq" id="XP_017893067.1"/>
    </source>
</evidence>
<feature type="domain" description="CCHC-type" evidence="2">
    <location>
        <begin position="280"/>
        <end position="296"/>
    </location>
</feature>
<reference evidence="4" key="1">
    <citation type="submission" date="2025-08" db="UniProtKB">
        <authorList>
            <consortium name="RefSeq"/>
        </authorList>
    </citation>
    <scope>IDENTIFICATION</scope>
    <source>
        <tissue evidence="4">Whole body</tissue>
    </source>
</reference>
<gene>
    <name evidence="4" type="primary">LOC108632783</name>
</gene>
<dbReference type="AlphaFoldDB" id="A0AAJ7JHK4"/>